<reference evidence="7 8" key="1">
    <citation type="submission" date="2009-11" db="EMBL/GenBank/DDBJ databases">
        <title>Annotation of Allomyces macrogynus ATCC 38327.</title>
        <authorList>
            <consortium name="The Broad Institute Genome Sequencing Platform"/>
            <person name="Russ C."/>
            <person name="Cuomo C."/>
            <person name="Burger G."/>
            <person name="Gray M.W."/>
            <person name="Holland P.W.H."/>
            <person name="King N."/>
            <person name="Lang F.B.F."/>
            <person name="Roger A.J."/>
            <person name="Ruiz-Trillo I."/>
            <person name="Young S.K."/>
            <person name="Zeng Q."/>
            <person name="Gargeya S."/>
            <person name="Fitzgerald M."/>
            <person name="Haas B."/>
            <person name="Abouelleil A."/>
            <person name="Alvarado L."/>
            <person name="Arachchi H.M."/>
            <person name="Berlin A."/>
            <person name="Chapman S.B."/>
            <person name="Gearin G."/>
            <person name="Goldberg J."/>
            <person name="Griggs A."/>
            <person name="Gujja S."/>
            <person name="Hansen M."/>
            <person name="Heiman D."/>
            <person name="Howarth C."/>
            <person name="Larimer J."/>
            <person name="Lui A."/>
            <person name="MacDonald P.J.P."/>
            <person name="McCowen C."/>
            <person name="Montmayeur A."/>
            <person name="Murphy C."/>
            <person name="Neiman D."/>
            <person name="Pearson M."/>
            <person name="Priest M."/>
            <person name="Roberts A."/>
            <person name="Saif S."/>
            <person name="Shea T."/>
            <person name="Sisk P."/>
            <person name="Stolte C."/>
            <person name="Sykes S."/>
            <person name="Wortman J."/>
            <person name="Nusbaum C."/>
            <person name="Birren B."/>
        </authorList>
    </citation>
    <scope>NUCLEOTIDE SEQUENCE [LARGE SCALE GENOMIC DNA]</scope>
    <source>
        <strain evidence="7 8">ATCC 38327</strain>
    </source>
</reference>
<name>A0A0L0T8D1_ALLM3</name>
<dbReference type="PANTHER" id="PTHR20544:SF0">
    <property type="entry name" value="NUCLEOPROTEIN TPR_MLP1 DOMAIN-CONTAINING PROTEIN"/>
    <property type="match status" value="1"/>
</dbReference>
<dbReference type="EMBL" id="GG745369">
    <property type="protein sequence ID" value="KNE70965.1"/>
    <property type="molecule type" value="Genomic_DNA"/>
</dbReference>
<reference evidence="8" key="2">
    <citation type="submission" date="2009-11" db="EMBL/GenBank/DDBJ databases">
        <title>The Genome Sequence of Allomyces macrogynus strain ATCC 38327.</title>
        <authorList>
            <consortium name="The Broad Institute Genome Sequencing Platform"/>
            <person name="Russ C."/>
            <person name="Cuomo C."/>
            <person name="Shea T."/>
            <person name="Young S.K."/>
            <person name="Zeng Q."/>
            <person name="Koehrsen M."/>
            <person name="Haas B."/>
            <person name="Borodovsky M."/>
            <person name="Guigo R."/>
            <person name="Alvarado L."/>
            <person name="Berlin A."/>
            <person name="Borenstein D."/>
            <person name="Chen Z."/>
            <person name="Engels R."/>
            <person name="Freedman E."/>
            <person name="Gellesch M."/>
            <person name="Goldberg J."/>
            <person name="Griggs A."/>
            <person name="Gujja S."/>
            <person name="Heiman D."/>
            <person name="Hepburn T."/>
            <person name="Howarth C."/>
            <person name="Jen D."/>
            <person name="Larson L."/>
            <person name="Lewis B."/>
            <person name="Mehta T."/>
            <person name="Park D."/>
            <person name="Pearson M."/>
            <person name="Roberts A."/>
            <person name="Saif S."/>
            <person name="Shenoy N."/>
            <person name="Sisk P."/>
            <person name="Stolte C."/>
            <person name="Sykes S."/>
            <person name="Walk T."/>
            <person name="White J."/>
            <person name="Yandava C."/>
            <person name="Burger G."/>
            <person name="Gray M.W."/>
            <person name="Holland P.W.H."/>
            <person name="King N."/>
            <person name="Lang F.B.F."/>
            <person name="Roger A.J."/>
            <person name="Ruiz-Trillo I."/>
            <person name="Lander E."/>
            <person name="Nusbaum C."/>
        </authorList>
    </citation>
    <scope>NUCLEOTIDE SEQUENCE [LARGE SCALE GENOMIC DNA]</scope>
    <source>
        <strain evidence="8">ATCC 38327</strain>
    </source>
</reference>
<sequence>MTRSANNEANEVQYLTRELQRLTAENNALHQQLVDAADAQDQQARKTALVVRRLENELADVKFLNSQLLTKVAAEQRKCDEERKRVDDLFKRWQVWSGTKLAPTSGMAKRFQPQHMELTTGLEPLAIPPFLATAKIIDPHIVDVVKVAEAKIRDMSARVEEAELREADLKLQIQDLRAQVRTRDDEIHRSETVTQLEAEKAKTTTNDDELRRLREQNAHLMKSLTDLEAEVHDLRSMSMDSELVHELQEEVQALHELLQTARNQYGHLTHEYEALLARQEATVAARINEGLQTDPDLASAPAPPAPAAEQTLAPVAPTSAAPSAAAASPPAQPIVKWALEQELADAHVKLRQYATLETQLGRLRTEVCDLHAQCASQAEQMKALRTEKTQLQTDLDEANAARAELLDHLHSLDHATEELTAQVQTVVAQKENLEQMYHQLLDRREAEVHDEAERGGDQQSAAAAVATECEECMKLTVENIALKEDVARRQRDLDAVVAATADLKTQASSYVDVCAQLAAAQRQLETIQQTNTQLNATVQQQLAIIQQQSRELTDLKLDSEKHARNALIVQQLERDMERARGELQSVQSLLAEANQTVNQRTAQVNRMHQQIQEIEMEKKNLTTEINNVATDLTTLIKENQLLNNDLHTATLAKQQNLQEAALLRNQIQALQNDLQQKDAERHQLLVQYKKLVTQQETKADARASMQAALDQYRLDLLVKDKKIAQLSAALDQLRGRHDATVQELDRVAKDRGDHAVCEHRVQELLQAVETLRQRNEHLERMVQEERLRAHKLVLASQAEAKTLKDQLQGKSAIEARLERELAETRRQLENLSGVGLPPIPVVSAAAAPPRKPASAPPAAPAAVGPAFSRSTRRAESEPKAAATRAMGPMPVAAPAAAATTPAQAKLWQAKSTPPAVTPSNTTTTATPSSNSNTTPGTVSTSGFREWKAEKQAIQRELAHNDSVMRRKQAFMESSELLRSVAEMERTMT</sequence>
<dbReference type="AlphaFoldDB" id="A0A0L0T8D1"/>
<dbReference type="OMA" id="YTITENY"/>
<evidence type="ECO:0000256" key="3">
    <source>
        <dbReference type="ARBA" id="ARBA00023212"/>
    </source>
</evidence>
<gene>
    <name evidence="7" type="ORF">AMAG_15227</name>
</gene>
<comment type="similarity">
    <text evidence="4">Belongs to the CEP135/TSGA10 family.</text>
</comment>
<feature type="coiled-coil region" evidence="5">
    <location>
        <begin position="145"/>
        <end position="179"/>
    </location>
</feature>
<feature type="coiled-coil region" evidence="5">
    <location>
        <begin position="517"/>
        <end position="687"/>
    </location>
</feature>
<dbReference type="Proteomes" id="UP000054350">
    <property type="component" value="Unassembled WGS sequence"/>
</dbReference>
<evidence type="ECO:0000313" key="7">
    <source>
        <dbReference type="EMBL" id="KNE70965.1"/>
    </source>
</evidence>
<keyword evidence="8" id="KW-1185">Reference proteome</keyword>
<evidence type="ECO:0000256" key="6">
    <source>
        <dbReference type="SAM" id="MobiDB-lite"/>
    </source>
</evidence>
<feature type="coiled-coil region" evidence="5">
    <location>
        <begin position="5"/>
        <end position="39"/>
    </location>
</feature>
<accession>A0A0L0T8D1</accession>
<comment type="subcellular location">
    <subcellularLocation>
        <location evidence="1">Cytoplasm</location>
        <location evidence="1">Cytoskeleton</location>
        <location evidence="1">Microtubule organizing center</location>
        <location evidence="1">Centrosome</location>
        <location evidence="1">Centriole</location>
    </subcellularLocation>
</comment>
<dbReference type="STRING" id="578462.A0A0L0T8D1"/>
<feature type="compositionally biased region" description="Low complexity" evidence="6">
    <location>
        <begin position="885"/>
        <end position="904"/>
    </location>
</feature>
<dbReference type="eggNOG" id="ENOG502RUCI">
    <property type="taxonomic scope" value="Eukaryota"/>
</dbReference>
<dbReference type="Gene3D" id="1.10.287.1490">
    <property type="match status" value="1"/>
</dbReference>
<feature type="coiled-coil region" evidence="5">
    <location>
        <begin position="374"/>
        <end position="443"/>
    </location>
</feature>
<dbReference type="PANTHER" id="PTHR20544">
    <property type="entry name" value="CENTROSOMAL PROTEIN CEP135"/>
    <property type="match status" value="1"/>
</dbReference>
<evidence type="ECO:0000313" key="8">
    <source>
        <dbReference type="Proteomes" id="UP000054350"/>
    </source>
</evidence>
<evidence type="ECO:0000256" key="4">
    <source>
        <dbReference type="ARBA" id="ARBA00038123"/>
    </source>
</evidence>
<dbReference type="InterPro" id="IPR051877">
    <property type="entry name" value="Centriole_BasalBody_StrucProt"/>
</dbReference>
<keyword evidence="5" id="KW-0175">Coiled coil</keyword>
<dbReference type="VEuPathDB" id="FungiDB:AMAG_15227"/>
<feature type="compositionally biased region" description="Low complexity" evidence="6">
    <location>
        <begin position="313"/>
        <end position="327"/>
    </location>
</feature>
<organism evidence="7 8">
    <name type="scientific">Allomyces macrogynus (strain ATCC 38327)</name>
    <name type="common">Allomyces javanicus var. macrogynus</name>
    <dbReference type="NCBI Taxonomy" id="578462"/>
    <lineage>
        <taxon>Eukaryota</taxon>
        <taxon>Fungi</taxon>
        <taxon>Fungi incertae sedis</taxon>
        <taxon>Blastocladiomycota</taxon>
        <taxon>Blastocladiomycetes</taxon>
        <taxon>Blastocladiales</taxon>
        <taxon>Blastocladiaceae</taxon>
        <taxon>Allomyces</taxon>
    </lineage>
</organism>
<proteinExistence type="inferred from homology"/>
<feature type="coiled-coil region" evidence="5">
    <location>
        <begin position="210"/>
        <end position="278"/>
    </location>
</feature>
<feature type="region of interest" description="Disordered" evidence="6">
    <location>
        <begin position="846"/>
        <end position="943"/>
    </location>
</feature>
<feature type="compositionally biased region" description="Pro residues" evidence="6">
    <location>
        <begin position="849"/>
        <end position="859"/>
    </location>
</feature>
<keyword evidence="3" id="KW-0206">Cytoskeleton</keyword>
<feature type="coiled-coil region" evidence="5">
    <location>
        <begin position="723"/>
        <end position="834"/>
    </location>
</feature>
<keyword evidence="2" id="KW-0963">Cytoplasm</keyword>
<evidence type="ECO:0000256" key="1">
    <source>
        <dbReference type="ARBA" id="ARBA00004114"/>
    </source>
</evidence>
<feature type="region of interest" description="Disordered" evidence="6">
    <location>
        <begin position="293"/>
        <end position="327"/>
    </location>
</feature>
<dbReference type="OrthoDB" id="10254663at2759"/>
<protein>
    <submittedName>
        <fullName evidence="7">Uncharacterized protein</fullName>
    </submittedName>
</protein>
<dbReference type="GO" id="GO:0005814">
    <property type="term" value="C:centriole"/>
    <property type="evidence" value="ECO:0007669"/>
    <property type="project" value="UniProtKB-SubCell"/>
</dbReference>
<feature type="compositionally biased region" description="Low complexity" evidence="6">
    <location>
        <begin position="911"/>
        <end position="942"/>
    </location>
</feature>
<evidence type="ECO:0000256" key="2">
    <source>
        <dbReference type="ARBA" id="ARBA00022490"/>
    </source>
</evidence>
<evidence type="ECO:0000256" key="5">
    <source>
        <dbReference type="SAM" id="Coils"/>
    </source>
</evidence>